<keyword evidence="2" id="KW-0378">Hydrolase</keyword>
<dbReference type="Proteomes" id="UP001167796">
    <property type="component" value="Unassembled WGS sequence"/>
</dbReference>
<dbReference type="InterPro" id="IPR018711">
    <property type="entry name" value="NAGPA"/>
</dbReference>
<evidence type="ECO:0000313" key="3">
    <source>
        <dbReference type="Proteomes" id="UP001167796"/>
    </source>
</evidence>
<dbReference type="Pfam" id="PF09992">
    <property type="entry name" value="NAGPA"/>
    <property type="match status" value="1"/>
</dbReference>
<dbReference type="RefSeq" id="WP_305012751.1">
    <property type="nucleotide sequence ID" value="NZ_JAUQSX010000009.1"/>
</dbReference>
<reference evidence="2" key="1">
    <citation type="submission" date="2023-07" db="EMBL/GenBank/DDBJ databases">
        <authorList>
            <person name="Kim M.K."/>
        </authorList>
    </citation>
    <scope>NUCLEOTIDE SEQUENCE</scope>
    <source>
        <strain evidence="2">M29</strain>
    </source>
</reference>
<keyword evidence="3" id="KW-1185">Reference proteome</keyword>
<name>A0ABT9ADY9_9BACT</name>
<dbReference type="GO" id="GO:0016798">
    <property type="term" value="F:hydrolase activity, acting on glycosyl bonds"/>
    <property type="evidence" value="ECO:0007669"/>
    <property type="project" value="UniProtKB-KW"/>
</dbReference>
<protein>
    <submittedName>
        <fullName evidence="2">Phosphodiester glycosidase family protein</fullName>
    </submittedName>
</protein>
<proteinExistence type="predicted"/>
<accession>A0ABT9ADY9</accession>
<organism evidence="2 3">
    <name type="scientific">Hymenobacter mellowenesis</name>
    <dbReference type="NCBI Taxonomy" id="3063995"/>
    <lineage>
        <taxon>Bacteria</taxon>
        <taxon>Pseudomonadati</taxon>
        <taxon>Bacteroidota</taxon>
        <taxon>Cytophagia</taxon>
        <taxon>Cytophagales</taxon>
        <taxon>Hymenobacteraceae</taxon>
        <taxon>Hymenobacter</taxon>
    </lineage>
</organism>
<evidence type="ECO:0000313" key="2">
    <source>
        <dbReference type="EMBL" id="MDO7848069.1"/>
    </source>
</evidence>
<sequence>MRNFKVILPAVFLLVLLGLLLPLARQWAEGGPFISYRADLRRTPLRLYWKDDHNQRFKSLEGLKKWLDARGQKLVFAMNAGMFDPGFAPQGLYIEARKTLVPLDTTSGPGNFYLKPNGVFYLTADSSAHICQTADFRNDGRVTYATQSGPMLVIDGRLPPAFRAGSANVQIRNGVGILPDGRVLLAMSRKKISFYDFASYFKKAGCRQALYLDGFVSRSYEPAAGRPQTDGDFGVIIGVTAPKQ</sequence>
<comment type="caution">
    <text evidence="2">The sequence shown here is derived from an EMBL/GenBank/DDBJ whole genome shotgun (WGS) entry which is preliminary data.</text>
</comment>
<evidence type="ECO:0000259" key="1">
    <source>
        <dbReference type="Pfam" id="PF09992"/>
    </source>
</evidence>
<feature type="domain" description="Phosphodiester glycosidase" evidence="1">
    <location>
        <begin position="73"/>
        <end position="220"/>
    </location>
</feature>
<gene>
    <name evidence="2" type="ORF">Q5H92_17015</name>
</gene>
<keyword evidence="2" id="KW-0326">Glycosidase</keyword>
<dbReference type="EMBL" id="JAUQSX010000009">
    <property type="protein sequence ID" value="MDO7848069.1"/>
    <property type="molecule type" value="Genomic_DNA"/>
</dbReference>